<gene>
    <name evidence="2" type="ORF">OIDMADRAFT_23565</name>
</gene>
<dbReference type="HOGENOM" id="CLU_1503880_0_0_1"/>
<evidence type="ECO:0000256" key="1">
    <source>
        <dbReference type="SAM" id="MobiDB-lite"/>
    </source>
</evidence>
<reference evidence="2 3" key="1">
    <citation type="submission" date="2014-04" db="EMBL/GenBank/DDBJ databases">
        <authorList>
            <consortium name="DOE Joint Genome Institute"/>
            <person name="Kuo A."/>
            <person name="Martino E."/>
            <person name="Perotto S."/>
            <person name="Kohler A."/>
            <person name="Nagy L.G."/>
            <person name="Floudas D."/>
            <person name="Copeland A."/>
            <person name="Barry K.W."/>
            <person name="Cichocki N."/>
            <person name="Veneault-Fourrey C."/>
            <person name="LaButti K."/>
            <person name="Lindquist E.A."/>
            <person name="Lipzen A."/>
            <person name="Lundell T."/>
            <person name="Morin E."/>
            <person name="Murat C."/>
            <person name="Sun H."/>
            <person name="Tunlid A."/>
            <person name="Henrissat B."/>
            <person name="Grigoriev I.V."/>
            <person name="Hibbett D.S."/>
            <person name="Martin F."/>
            <person name="Nordberg H.P."/>
            <person name="Cantor M.N."/>
            <person name="Hua S.X."/>
        </authorList>
    </citation>
    <scope>NUCLEOTIDE SEQUENCE [LARGE SCALE GENOMIC DNA]</scope>
    <source>
        <strain evidence="2 3">Zn</strain>
    </source>
</reference>
<dbReference type="InParanoid" id="A0A0C3I141"/>
<name>A0A0C3I141_OIDMZ</name>
<evidence type="ECO:0000313" key="3">
    <source>
        <dbReference type="Proteomes" id="UP000054321"/>
    </source>
</evidence>
<organism evidence="2 3">
    <name type="scientific">Oidiodendron maius (strain Zn)</name>
    <dbReference type="NCBI Taxonomy" id="913774"/>
    <lineage>
        <taxon>Eukaryota</taxon>
        <taxon>Fungi</taxon>
        <taxon>Dikarya</taxon>
        <taxon>Ascomycota</taxon>
        <taxon>Pezizomycotina</taxon>
        <taxon>Leotiomycetes</taxon>
        <taxon>Leotiomycetes incertae sedis</taxon>
        <taxon>Myxotrichaceae</taxon>
        <taxon>Oidiodendron</taxon>
    </lineage>
</organism>
<dbReference type="Proteomes" id="UP000054321">
    <property type="component" value="Unassembled WGS sequence"/>
</dbReference>
<feature type="region of interest" description="Disordered" evidence="1">
    <location>
        <begin position="134"/>
        <end position="179"/>
    </location>
</feature>
<proteinExistence type="predicted"/>
<keyword evidence="3" id="KW-1185">Reference proteome</keyword>
<accession>A0A0C3I141</accession>
<sequence length="179" mass="19693">MGFRPEVSSTGQSGSFTKEPAVPCVPLPLDDVDWRNSFNAFPFAQRESSAFTAEDYNHIQAIPKFDTFLFQYLSVDDDSLIQQGDIGSFIDENESQFEPCSDSGNSIHLECSAYLSDPVQPIFAICSPPPTPALTYGAPTPPESQSPPRDGVCAIDPSPHMSRQVSHYYRSPSYSDLET</sequence>
<protein>
    <submittedName>
        <fullName evidence="2">Uncharacterized protein</fullName>
    </submittedName>
</protein>
<evidence type="ECO:0000313" key="2">
    <source>
        <dbReference type="EMBL" id="KIN08810.1"/>
    </source>
</evidence>
<dbReference type="EMBL" id="KN832870">
    <property type="protein sequence ID" value="KIN08810.1"/>
    <property type="molecule type" value="Genomic_DNA"/>
</dbReference>
<dbReference type="AlphaFoldDB" id="A0A0C3I141"/>
<reference evidence="3" key="2">
    <citation type="submission" date="2015-01" db="EMBL/GenBank/DDBJ databases">
        <title>Evolutionary Origins and Diversification of the Mycorrhizal Mutualists.</title>
        <authorList>
            <consortium name="DOE Joint Genome Institute"/>
            <consortium name="Mycorrhizal Genomics Consortium"/>
            <person name="Kohler A."/>
            <person name="Kuo A."/>
            <person name="Nagy L.G."/>
            <person name="Floudas D."/>
            <person name="Copeland A."/>
            <person name="Barry K.W."/>
            <person name="Cichocki N."/>
            <person name="Veneault-Fourrey C."/>
            <person name="LaButti K."/>
            <person name="Lindquist E.A."/>
            <person name="Lipzen A."/>
            <person name="Lundell T."/>
            <person name="Morin E."/>
            <person name="Murat C."/>
            <person name="Riley R."/>
            <person name="Ohm R."/>
            <person name="Sun H."/>
            <person name="Tunlid A."/>
            <person name="Henrissat B."/>
            <person name="Grigoriev I.V."/>
            <person name="Hibbett D.S."/>
            <person name="Martin F."/>
        </authorList>
    </citation>
    <scope>NUCLEOTIDE SEQUENCE [LARGE SCALE GENOMIC DNA]</scope>
    <source>
        <strain evidence="3">Zn</strain>
    </source>
</reference>